<accession>A0A8S1HJS4</accession>
<dbReference type="GO" id="GO:0008483">
    <property type="term" value="F:transaminase activity"/>
    <property type="evidence" value="ECO:0007669"/>
    <property type="project" value="InterPro"/>
</dbReference>
<evidence type="ECO:0000256" key="6">
    <source>
        <dbReference type="ARBA" id="ARBA00023136"/>
    </source>
</evidence>
<dbReference type="OrthoDB" id="10261433at2759"/>
<dbReference type="PROSITE" id="PS50850">
    <property type="entry name" value="MFS"/>
    <property type="match status" value="1"/>
</dbReference>
<dbReference type="GO" id="GO:0016020">
    <property type="term" value="C:membrane"/>
    <property type="evidence" value="ECO:0007669"/>
    <property type="project" value="UniProtKB-SubCell"/>
</dbReference>
<evidence type="ECO:0000256" key="2">
    <source>
        <dbReference type="ARBA" id="ARBA00008954"/>
    </source>
</evidence>
<evidence type="ECO:0000313" key="9">
    <source>
        <dbReference type="EMBL" id="CAD6196740.1"/>
    </source>
</evidence>
<dbReference type="InterPro" id="IPR020846">
    <property type="entry name" value="MFS_dom"/>
</dbReference>
<dbReference type="SUPFAM" id="SSF103473">
    <property type="entry name" value="MFS general substrate transporter"/>
    <property type="match status" value="1"/>
</dbReference>
<evidence type="ECO:0000256" key="1">
    <source>
        <dbReference type="ARBA" id="ARBA00004141"/>
    </source>
</evidence>
<dbReference type="EMBL" id="CAJGYM010000078">
    <property type="protein sequence ID" value="CAD6196740.1"/>
    <property type="molecule type" value="Genomic_DNA"/>
</dbReference>
<feature type="transmembrane region" description="Helical" evidence="7">
    <location>
        <begin position="386"/>
        <end position="404"/>
    </location>
</feature>
<organism evidence="9 10">
    <name type="scientific">Caenorhabditis auriculariae</name>
    <dbReference type="NCBI Taxonomy" id="2777116"/>
    <lineage>
        <taxon>Eukaryota</taxon>
        <taxon>Metazoa</taxon>
        <taxon>Ecdysozoa</taxon>
        <taxon>Nematoda</taxon>
        <taxon>Chromadorea</taxon>
        <taxon>Rhabditida</taxon>
        <taxon>Rhabditina</taxon>
        <taxon>Rhabditomorpha</taxon>
        <taxon>Rhabditoidea</taxon>
        <taxon>Rhabditidae</taxon>
        <taxon>Peloderinae</taxon>
        <taxon>Caenorhabditis</taxon>
    </lineage>
</organism>
<dbReference type="InterPro" id="IPR015424">
    <property type="entry name" value="PyrdxlP-dep_Trfase"/>
</dbReference>
<feature type="domain" description="Major facilitator superfamily (MFS) profile" evidence="8">
    <location>
        <begin position="39"/>
        <end position="498"/>
    </location>
</feature>
<dbReference type="InterPro" id="IPR049704">
    <property type="entry name" value="Aminotrans_3_PPA_site"/>
</dbReference>
<dbReference type="GO" id="GO:0022857">
    <property type="term" value="F:transmembrane transporter activity"/>
    <property type="evidence" value="ECO:0007669"/>
    <property type="project" value="InterPro"/>
</dbReference>
<dbReference type="Proteomes" id="UP000835052">
    <property type="component" value="Unassembled WGS sequence"/>
</dbReference>
<feature type="transmembrane region" description="Helical" evidence="7">
    <location>
        <begin position="168"/>
        <end position="192"/>
    </location>
</feature>
<dbReference type="Gene3D" id="3.90.1150.10">
    <property type="entry name" value="Aspartate Aminotransferase, domain 1"/>
    <property type="match status" value="1"/>
</dbReference>
<protein>
    <recommendedName>
        <fullName evidence="8">Major facilitator superfamily (MFS) profile domain-containing protein</fullName>
    </recommendedName>
</protein>
<dbReference type="Gene3D" id="3.40.640.10">
    <property type="entry name" value="Type I PLP-dependent aspartate aminotransferase-like (Major domain)"/>
    <property type="match status" value="1"/>
</dbReference>
<comment type="caution">
    <text evidence="9">The sequence shown here is derived from an EMBL/GenBank/DDBJ whole genome shotgun (WGS) entry which is preliminary data.</text>
</comment>
<dbReference type="InterPro" id="IPR005829">
    <property type="entry name" value="Sugar_transporter_CS"/>
</dbReference>
<keyword evidence="6 7" id="KW-0472">Membrane</keyword>
<feature type="transmembrane region" description="Helical" evidence="7">
    <location>
        <begin position="351"/>
        <end position="374"/>
    </location>
</feature>
<evidence type="ECO:0000313" key="10">
    <source>
        <dbReference type="Proteomes" id="UP000835052"/>
    </source>
</evidence>
<comment type="subcellular location">
    <subcellularLocation>
        <location evidence="1">Membrane</location>
        <topology evidence="1">Multi-pass membrane protein</topology>
    </subcellularLocation>
</comment>
<evidence type="ECO:0000256" key="7">
    <source>
        <dbReference type="SAM" id="Phobius"/>
    </source>
</evidence>
<dbReference type="GO" id="GO:0005739">
    <property type="term" value="C:mitochondrion"/>
    <property type="evidence" value="ECO:0007669"/>
    <property type="project" value="TreeGrafter"/>
</dbReference>
<dbReference type="GO" id="GO:0030170">
    <property type="term" value="F:pyridoxal phosphate binding"/>
    <property type="evidence" value="ECO:0007669"/>
    <property type="project" value="InterPro"/>
</dbReference>
<evidence type="ECO:0000259" key="8">
    <source>
        <dbReference type="PROSITE" id="PS50850"/>
    </source>
</evidence>
<dbReference type="InterPro" id="IPR036259">
    <property type="entry name" value="MFS_trans_sf"/>
</dbReference>
<comment type="similarity">
    <text evidence="2">Belongs to the class-III pyridoxal-phosphate-dependent aminotransferase family.</text>
</comment>
<dbReference type="CDD" id="cd00610">
    <property type="entry name" value="OAT_like"/>
    <property type="match status" value="1"/>
</dbReference>
<keyword evidence="10" id="KW-1185">Reference proteome</keyword>
<dbReference type="PROSITE" id="PS00600">
    <property type="entry name" value="AA_TRANSFER_CLASS_3"/>
    <property type="match status" value="1"/>
</dbReference>
<dbReference type="AlphaFoldDB" id="A0A8S1HJS4"/>
<feature type="transmembrane region" description="Helical" evidence="7">
    <location>
        <begin position="231"/>
        <end position="249"/>
    </location>
</feature>
<reference evidence="9" key="1">
    <citation type="submission" date="2020-10" db="EMBL/GenBank/DDBJ databases">
        <authorList>
            <person name="Kikuchi T."/>
        </authorList>
    </citation>
    <scope>NUCLEOTIDE SEQUENCE</scope>
    <source>
        <strain evidence="9">NKZ352</strain>
    </source>
</reference>
<keyword evidence="5 7" id="KW-1133">Transmembrane helix</keyword>
<evidence type="ECO:0000256" key="4">
    <source>
        <dbReference type="ARBA" id="ARBA00022898"/>
    </source>
</evidence>
<keyword evidence="3 7" id="KW-0812">Transmembrane</keyword>
<proteinExistence type="inferred from homology"/>
<dbReference type="InterPro" id="IPR015422">
    <property type="entry name" value="PyrdxlP-dep_Trfase_small"/>
</dbReference>
<dbReference type="PANTHER" id="PTHR45688">
    <property type="match status" value="1"/>
</dbReference>
<dbReference type="PROSITE" id="PS00217">
    <property type="entry name" value="SUGAR_TRANSPORT_2"/>
    <property type="match status" value="1"/>
</dbReference>
<gene>
    <name evidence="9" type="ORF">CAUJ_LOCUS12652</name>
</gene>
<dbReference type="Pfam" id="PF00083">
    <property type="entry name" value="Sugar_tr"/>
    <property type="match status" value="1"/>
</dbReference>
<evidence type="ECO:0000256" key="5">
    <source>
        <dbReference type="ARBA" id="ARBA00022989"/>
    </source>
</evidence>
<dbReference type="PANTHER" id="PTHR45688:SF13">
    <property type="entry name" value="ALANINE--GLYOXYLATE AMINOTRANSFERASE 2-LIKE"/>
    <property type="match status" value="1"/>
</dbReference>
<feature type="transmembrane region" description="Helical" evidence="7">
    <location>
        <begin position="32"/>
        <end position="60"/>
    </location>
</feature>
<dbReference type="Gene3D" id="1.20.1250.20">
    <property type="entry name" value="MFS general substrate transporter like domains"/>
    <property type="match status" value="1"/>
</dbReference>
<dbReference type="InterPro" id="IPR005814">
    <property type="entry name" value="Aminotrans_3"/>
</dbReference>
<sequence length="1051" mass="116160">MNQAETDGLVTVPSVVDATEPPRRSLDDIVRLRWYCALVLLMAELVAFTCLASVTLMVFAGASPTVSGCGNEVFTKSTICEELSVRRNLTGCVPKLDYQFKSLQVEFDYICDDAKKVKNTISVQMFGVLLGAAFFGQLSDLFGRRKALFFSSVGNAVFNVVASRSPDLLYFTIWRTLAGFFTGGLIVVQLVFMVENVPRRHRMWIQNAITWSPNQIIYPIVAYYAHDWRNLSIAVGVASVLAAAVILLLEESPRWSIQKGRLEAARRSLQRIAKLDGIAKDVFDAEIDEILLNEQEKLDEMQGKRKNYTFVHLFCTWTMMGRTLTFIVGIICTTMIVYALTYNMEKLSGSLYWNMALIGVSRWIVNIAVSLLDYHVESFGRRLSNHVAMVSTTALLFAITAAVYNGIGGYIISVGAVLTLAMCSQLFIVKYMMVNELYPTAVRNLAVSAVSTASRVGSMFAPQLFYLADVAPWAPYAVLSVLAAVDLVSFTVCIPESKGKHLENHLPPKHERIFGNKTPLQSKKGKISRTLKCPLAHQRRITCLWHDARPLVLAIQGVLTPAPTSSSPSSEVVSSTGWRDSLIGMNSLINAFGYFGPGNVKEAVATEPRNKNDVLSSRKNTIGSTCQLFYSDDPFMVSRGSMQYLYDEQGNKFIDCISNVQHVGHCHPAVVKAISHQLATSTCNVRFVSPLLTDCAEQLLATLPHLDTVLFCNSGSEANDLALRLARDYTGHTDAIVIEHAYHGHVTTTMEMSPYKFDHGSSLKQPEWVHVAPCPDVYRGKYRLTDAEIKDEGKLLEAGEKYSKDVENIIKKAENNGRTVAAYFAEALQSCGGQVIPPAKYFQDVAKYVRQHGGVIVIDEVQTGFGRIGSKYWAHQLHDDGFVPDIVTMGKPMGNGFPVSAVVTKRKIADALGGKVGYFNTYGGNPVACAAVMSVMKVIKDENLLDHSEAMGQKLGVALKKLQETHPSIGDIRGVGLFWGIDLVKDRETREPDQKLALAVILELRRNYGVLLNADGPHTNILKIKPPLCFDQNNIDEVVNALDQVLTIMRR</sequence>
<dbReference type="SUPFAM" id="SSF53383">
    <property type="entry name" value="PLP-dependent transferases"/>
    <property type="match status" value="1"/>
</dbReference>
<feature type="transmembrane region" description="Helical" evidence="7">
    <location>
        <begin position="310"/>
        <end position="339"/>
    </location>
</feature>
<dbReference type="InterPro" id="IPR005828">
    <property type="entry name" value="MFS_sugar_transport-like"/>
</dbReference>
<name>A0A8S1HJS4_9PELO</name>
<dbReference type="InterPro" id="IPR015421">
    <property type="entry name" value="PyrdxlP-dep_Trfase_major"/>
</dbReference>
<feature type="transmembrane region" description="Helical" evidence="7">
    <location>
        <begin position="410"/>
        <end position="429"/>
    </location>
</feature>
<dbReference type="Pfam" id="PF00202">
    <property type="entry name" value="Aminotran_3"/>
    <property type="match status" value="1"/>
</dbReference>
<keyword evidence="4" id="KW-0663">Pyridoxal phosphate</keyword>
<evidence type="ECO:0000256" key="3">
    <source>
        <dbReference type="ARBA" id="ARBA00022692"/>
    </source>
</evidence>